<dbReference type="Proteomes" id="UP000003675">
    <property type="component" value="Unassembled WGS sequence"/>
</dbReference>
<evidence type="ECO:0000313" key="3">
    <source>
        <dbReference type="Proteomes" id="UP000003675"/>
    </source>
</evidence>
<protein>
    <submittedName>
        <fullName evidence="1">Aldose 1-epimerase</fullName>
    </submittedName>
    <submittedName>
        <fullName evidence="2">Aldose epimerase</fullName>
    </submittedName>
</protein>
<dbReference type="EMBL" id="ACLL01000050">
    <property type="protein sequence ID" value="EEW53133.1"/>
    <property type="molecule type" value="Genomic_DNA"/>
</dbReference>
<evidence type="ECO:0000313" key="4">
    <source>
        <dbReference type="Proteomes" id="UP000051883"/>
    </source>
</evidence>
<organism evidence="1 3">
    <name type="scientific">Limosilactobacillus antri DSM 16041</name>
    <dbReference type="NCBI Taxonomy" id="525309"/>
    <lineage>
        <taxon>Bacteria</taxon>
        <taxon>Bacillati</taxon>
        <taxon>Bacillota</taxon>
        <taxon>Bacilli</taxon>
        <taxon>Lactobacillales</taxon>
        <taxon>Lactobacillaceae</taxon>
        <taxon>Limosilactobacillus</taxon>
    </lineage>
</organism>
<gene>
    <name evidence="2" type="ORF">FC31_GL001290</name>
    <name evidence="1" type="ORF">HMPREF0494_1689</name>
</gene>
<evidence type="ECO:0000313" key="1">
    <source>
        <dbReference type="EMBL" id="EEW53133.1"/>
    </source>
</evidence>
<proteinExistence type="predicted"/>
<reference evidence="1 3" key="1">
    <citation type="submission" date="2009-09" db="EMBL/GenBank/DDBJ databases">
        <authorList>
            <person name="Qin X."/>
            <person name="Bachman B."/>
            <person name="Battles P."/>
            <person name="Bell A."/>
            <person name="Bess C."/>
            <person name="Bickham C."/>
            <person name="Chaboub L."/>
            <person name="Chen D."/>
            <person name="Coyle M."/>
            <person name="Deiros D.R."/>
            <person name="Dinh H."/>
            <person name="Forbes L."/>
            <person name="Fowler G."/>
            <person name="Francisco L."/>
            <person name="Fu Q."/>
            <person name="Gubbala S."/>
            <person name="Hale W."/>
            <person name="Han Y."/>
            <person name="Hemphill L."/>
            <person name="Highlander S.K."/>
            <person name="Hirani K."/>
            <person name="Hogues M."/>
            <person name="Jackson L."/>
            <person name="Jakkamsetti A."/>
            <person name="Javaid M."/>
            <person name="Jiang H."/>
            <person name="Korchina V."/>
            <person name="Kovar C."/>
            <person name="Lara F."/>
            <person name="Lee S."/>
            <person name="Mata R."/>
            <person name="Mathew T."/>
            <person name="Moen C."/>
            <person name="Morales K."/>
            <person name="Munidasa M."/>
            <person name="Nazareth L."/>
            <person name="Ngo R."/>
            <person name="Nguyen L."/>
            <person name="Okwuonu G."/>
            <person name="Ongeri F."/>
            <person name="Patil S."/>
            <person name="Petrosino J."/>
            <person name="Pham C."/>
            <person name="Pham P."/>
            <person name="Pu L.-L."/>
            <person name="Puazo M."/>
            <person name="Raj R."/>
            <person name="Reid J."/>
            <person name="Rouhana J."/>
            <person name="Saada N."/>
            <person name="Shang Y."/>
            <person name="Simmons D."/>
            <person name="Thornton R."/>
            <person name="Warren J."/>
            <person name="Weissenberger G."/>
            <person name="Zhang J."/>
            <person name="Zhang L."/>
            <person name="Zhou C."/>
            <person name="Zhu D."/>
            <person name="Muzny D."/>
            <person name="Worley K."/>
            <person name="Gibbs R."/>
        </authorList>
    </citation>
    <scope>NUCLEOTIDE SEQUENCE [LARGE SCALE GENOMIC DNA]</scope>
    <source>
        <strain evidence="1 3">DSM 16041</strain>
    </source>
</reference>
<dbReference type="Pfam" id="PF01263">
    <property type="entry name" value="Aldose_epim"/>
    <property type="match status" value="1"/>
</dbReference>
<dbReference type="InterPro" id="IPR037481">
    <property type="entry name" value="LacX"/>
</dbReference>
<reference evidence="2 4" key="2">
    <citation type="journal article" date="2015" name="Genome Announc.">
        <title>Expanding the biotechnology potential of lactobacilli through comparative genomics of 213 strains and associated genera.</title>
        <authorList>
            <person name="Sun Z."/>
            <person name="Harris H.M."/>
            <person name="McCann A."/>
            <person name="Guo C."/>
            <person name="Argimon S."/>
            <person name="Zhang W."/>
            <person name="Yang X."/>
            <person name="Jeffery I.B."/>
            <person name="Cooney J.C."/>
            <person name="Kagawa T.F."/>
            <person name="Liu W."/>
            <person name="Song Y."/>
            <person name="Salvetti E."/>
            <person name="Wrobel A."/>
            <person name="Rasinkangas P."/>
            <person name="Parkhill J."/>
            <person name="Rea M.C."/>
            <person name="O'Sullivan O."/>
            <person name="Ritari J."/>
            <person name="Douillard F.P."/>
            <person name="Paul Ross R."/>
            <person name="Yang R."/>
            <person name="Briner A.E."/>
            <person name="Felis G.E."/>
            <person name="de Vos W.M."/>
            <person name="Barrangou R."/>
            <person name="Klaenhammer T.R."/>
            <person name="Caufield P.W."/>
            <person name="Cui Y."/>
            <person name="Zhang H."/>
            <person name="O'Toole P.W."/>
        </authorList>
    </citation>
    <scope>NUCLEOTIDE SEQUENCE [LARGE SCALE GENOMIC DNA]</scope>
    <source>
        <strain evidence="2 4">DSM 16041</strain>
    </source>
</reference>
<dbReference type="GO" id="GO:0030246">
    <property type="term" value="F:carbohydrate binding"/>
    <property type="evidence" value="ECO:0007669"/>
    <property type="project" value="InterPro"/>
</dbReference>
<dbReference type="AlphaFoldDB" id="C8P8P5"/>
<dbReference type="EMBL" id="AZDK01000032">
    <property type="protein sequence ID" value="KRK56530.1"/>
    <property type="molecule type" value="Genomic_DNA"/>
</dbReference>
<dbReference type="GO" id="GO:0016853">
    <property type="term" value="F:isomerase activity"/>
    <property type="evidence" value="ECO:0007669"/>
    <property type="project" value="InterPro"/>
</dbReference>
<name>C8P8P5_9LACO</name>
<dbReference type="STRING" id="525309.HMPREF0494_1689"/>
<dbReference type="eggNOG" id="COG2017">
    <property type="taxonomic scope" value="Bacteria"/>
</dbReference>
<dbReference type="HOGENOM" id="CLU_057834_1_0_9"/>
<dbReference type="InterPro" id="IPR008183">
    <property type="entry name" value="Aldose_1/G6P_1-epimerase"/>
</dbReference>
<evidence type="ECO:0000313" key="2">
    <source>
        <dbReference type="EMBL" id="KRK56530.1"/>
    </source>
</evidence>
<dbReference type="InterPro" id="IPR011013">
    <property type="entry name" value="Gal_mutarotase_sf_dom"/>
</dbReference>
<dbReference type="SUPFAM" id="SSF74650">
    <property type="entry name" value="Galactose mutarotase-like"/>
    <property type="match status" value="1"/>
</dbReference>
<dbReference type="Proteomes" id="UP000051883">
    <property type="component" value="Unassembled WGS sequence"/>
</dbReference>
<dbReference type="InterPro" id="IPR014718">
    <property type="entry name" value="GH-type_carb-bd"/>
</dbReference>
<dbReference type="CDD" id="cd09024">
    <property type="entry name" value="Aldose_epim_lacX"/>
    <property type="match status" value="1"/>
</dbReference>
<comment type="caution">
    <text evidence="1">The sequence shown here is derived from an EMBL/GenBank/DDBJ whole genome shotgun (WGS) entry which is preliminary data.</text>
</comment>
<dbReference type="GO" id="GO:0005975">
    <property type="term" value="P:carbohydrate metabolic process"/>
    <property type="evidence" value="ECO:0007669"/>
    <property type="project" value="InterPro"/>
</dbReference>
<dbReference type="Gene3D" id="2.70.98.10">
    <property type="match status" value="1"/>
</dbReference>
<sequence>MKGRLAMITLQNDVLAVEINELGAQLHSIKRRDNGLEYLWQGAANSWGRQAPILFPFVGRLKNDQYEFDHQTYHQTQHGFARDRQFAVVNQTTSQVTLEQHADDETRQAFPFDFILRVHYQLVADRLAVTYEVVNPADRSLIYAIGAHPGFNMPLTPAGDFNDVQFTVSPAEEYSRIVLEGPYNDSGHPRLIDMTTGFKLDHQLFAHDAIIFKTGGVDFAATLTDLATDHGVTVSTKETQYVGLWSAYPAKANFACIEPWWGIADNVGADGLLLHKQGMSRLAPGASKQYHFSIKPF</sequence>
<dbReference type="PATRIC" id="fig|525309.8.peg.1303"/>
<keyword evidence="4" id="KW-1185">Reference proteome</keyword>
<accession>C8P8P5</accession>